<organism evidence="2">
    <name type="scientific">viral metagenome</name>
    <dbReference type="NCBI Taxonomy" id="1070528"/>
    <lineage>
        <taxon>unclassified sequences</taxon>
        <taxon>metagenomes</taxon>
        <taxon>organismal metagenomes</taxon>
    </lineage>
</organism>
<keyword evidence="1" id="KW-0812">Transmembrane</keyword>
<dbReference type="EMBL" id="MN739479">
    <property type="protein sequence ID" value="QHT06922.1"/>
    <property type="molecule type" value="Genomic_DNA"/>
</dbReference>
<feature type="transmembrane region" description="Helical" evidence="1">
    <location>
        <begin position="20"/>
        <end position="38"/>
    </location>
</feature>
<accession>A0A6C0CRZ7</accession>
<proteinExistence type="predicted"/>
<keyword evidence="1" id="KW-1133">Transmembrane helix</keyword>
<name>A0A6C0CRZ7_9ZZZZ</name>
<evidence type="ECO:0000313" key="2">
    <source>
        <dbReference type="EMBL" id="QHT06922.1"/>
    </source>
</evidence>
<evidence type="ECO:0000256" key="1">
    <source>
        <dbReference type="SAM" id="Phobius"/>
    </source>
</evidence>
<protein>
    <submittedName>
        <fullName evidence="2">Uncharacterized protein</fullName>
    </submittedName>
</protein>
<keyword evidence="1" id="KW-0472">Membrane</keyword>
<dbReference type="AlphaFoldDB" id="A0A6C0CRZ7"/>
<sequence length="90" mass="10250">MGLFTKVSLNDITDRLFYKDNGQIFVSIIFGFALALLFQKVCKDRKCLIITAPDTKEITSNIHEFEGECYHYTTKAVHCPEDTSKVIKSV</sequence>
<reference evidence="2" key="1">
    <citation type="journal article" date="2020" name="Nature">
        <title>Giant virus diversity and host interactions through global metagenomics.</title>
        <authorList>
            <person name="Schulz F."/>
            <person name="Roux S."/>
            <person name="Paez-Espino D."/>
            <person name="Jungbluth S."/>
            <person name="Walsh D.A."/>
            <person name="Denef V.J."/>
            <person name="McMahon K.D."/>
            <person name="Konstantinidis K.T."/>
            <person name="Eloe-Fadrosh E.A."/>
            <person name="Kyrpides N.C."/>
            <person name="Woyke T."/>
        </authorList>
    </citation>
    <scope>NUCLEOTIDE SEQUENCE</scope>
    <source>
        <strain evidence="2">GVMAG-M-3300021962-46</strain>
    </source>
</reference>